<comment type="similarity">
    <text evidence="1">Belongs to the 'phage' integrase family.</text>
</comment>
<sequence>MKNINGSGSVYKLSGKRRKPWAAAITTGYSLDGRQIRKLIGTFETKREAQEVLIKYVKNPSLFNKATFKEIKELWWETYKKKVTNESTINTNIYRLRALEPLDKFKMSEIKLYDMQEVFDSMETSWSFKNACKSVLNMIFDFAFKNELIDSNKVKFIELGKRVKVIDRRIFTKKEIETLWENLDSETYYCKYIYIVLILIYTGMRVGELLNLKNKDIDLHNLCLTIRESKTDAGVRIIPIYSKIFNLFVTNMVKNQEYFVKGDTTNQLAYSTFKPRFQKLLKELKIESHTIHDTRHTFATLLNNANANQTSIIKLIGHSDFSITENVYTHKDTEELRKAVELLN</sequence>
<evidence type="ECO:0000256" key="3">
    <source>
        <dbReference type="ARBA" id="ARBA00023125"/>
    </source>
</evidence>
<gene>
    <name evidence="6" type="ORF">RFV38_01165</name>
</gene>
<name>A0ABU4W7G1_9FUSO</name>
<dbReference type="Gene3D" id="1.10.443.10">
    <property type="entry name" value="Intergrase catalytic core"/>
    <property type="match status" value="1"/>
</dbReference>
<dbReference type="Gene3D" id="1.10.150.130">
    <property type="match status" value="1"/>
</dbReference>
<keyword evidence="3" id="KW-0238">DNA-binding</keyword>
<keyword evidence="7" id="KW-1185">Reference proteome</keyword>
<dbReference type="RefSeq" id="WP_320312530.1">
    <property type="nucleotide sequence ID" value="NZ_JAVIKH010000001.1"/>
</dbReference>
<dbReference type="PROSITE" id="PS51898">
    <property type="entry name" value="TYR_RECOMBINASE"/>
    <property type="match status" value="1"/>
</dbReference>
<dbReference type="InterPro" id="IPR050808">
    <property type="entry name" value="Phage_Integrase"/>
</dbReference>
<evidence type="ECO:0000313" key="7">
    <source>
        <dbReference type="Proteomes" id="UP001279681"/>
    </source>
</evidence>
<dbReference type="Pfam" id="PF14657">
    <property type="entry name" value="Arm-DNA-bind_4"/>
    <property type="match status" value="1"/>
</dbReference>
<organism evidence="6 7">
    <name type="scientific">Candidatus Cetobacterium colombiensis</name>
    <dbReference type="NCBI Taxonomy" id="3073100"/>
    <lineage>
        <taxon>Bacteria</taxon>
        <taxon>Fusobacteriati</taxon>
        <taxon>Fusobacteriota</taxon>
        <taxon>Fusobacteriia</taxon>
        <taxon>Fusobacteriales</taxon>
        <taxon>Fusobacteriaceae</taxon>
        <taxon>Cetobacterium</taxon>
    </lineage>
</organism>
<feature type="domain" description="Tyr recombinase" evidence="5">
    <location>
        <begin position="166"/>
        <end position="341"/>
    </location>
</feature>
<reference evidence="7" key="1">
    <citation type="submission" date="2023-07" db="EMBL/GenBank/DDBJ databases">
        <authorList>
            <person name="Colorado M.A."/>
            <person name="Villamil L.M."/>
            <person name="Melo J.F."/>
            <person name="Rodriguez J.A."/>
            <person name="Ruiz R.Y."/>
        </authorList>
    </citation>
    <scope>NUCLEOTIDE SEQUENCE [LARGE SCALE GENOMIC DNA]</scope>
    <source>
        <strain evidence="7">C33</strain>
    </source>
</reference>
<dbReference type="InterPro" id="IPR010998">
    <property type="entry name" value="Integrase_recombinase_N"/>
</dbReference>
<dbReference type="InterPro" id="IPR028259">
    <property type="entry name" value="AP2-like_int_N"/>
</dbReference>
<comment type="caution">
    <text evidence="6">The sequence shown here is derived from an EMBL/GenBank/DDBJ whole genome shotgun (WGS) entry which is preliminary data.</text>
</comment>
<dbReference type="PANTHER" id="PTHR30629">
    <property type="entry name" value="PROPHAGE INTEGRASE"/>
    <property type="match status" value="1"/>
</dbReference>
<evidence type="ECO:0000313" key="6">
    <source>
        <dbReference type="EMBL" id="MDX8335120.1"/>
    </source>
</evidence>
<proteinExistence type="inferred from homology"/>
<accession>A0ABU4W7G1</accession>
<dbReference type="InterPro" id="IPR011010">
    <property type="entry name" value="DNA_brk_join_enz"/>
</dbReference>
<dbReference type="EMBL" id="JAVIKH010000001">
    <property type="protein sequence ID" value="MDX8335120.1"/>
    <property type="molecule type" value="Genomic_DNA"/>
</dbReference>
<evidence type="ECO:0000256" key="4">
    <source>
        <dbReference type="ARBA" id="ARBA00023172"/>
    </source>
</evidence>
<dbReference type="Proteomes" id="UP001279681">
    <property type="component" value="Unassembled WGS sequence"/>
</dbReference>
<dbReference type="InterPro" id="IPR013762">
    <property type="entry name" value="Integrase-like_cat_sf"/>
</dbReference>
<dbReference type="InterPro" id="IPR002104">
    <property type="entry name" value="Integrase_catalytic"/>
</dbReference>
<protein>
    <submittedName>
        <fullName evidence="6">Site-specific integrase</fullName>
    </submittedName>
</protein>
<keyword evidence="2" id="KW-0229">DNA integration</keyword>
<dbReference type="Pfam" id="PF00589">
    <property type="entry name" value="Phage_integrase"/>
    <property type="match status" value="1"/>
</dbReference>
<keyword evidence="4" id="KW-0233">DNA recombination</keyword>
<dbReference type="CDD" id="cd00796">
    <property type="entry name" value="INT_Rci_Hp1_C"/>
    <property type="match status" value="1"/>
</dbReference>
<dbReference type="SUPFAM" id="SSF56349">
    <property type="entry name" value="DNA breaking-rejoining enzymes"/>
    <property type="match status" value="1"/>
</dbReference>
<evidence type="ECO:0000256" key="1">
    <source>
        <dbReference type="ARBA" id="ARBA00008857"/>
    </source>
</evidence>
<evidence type="ECO:0000256" key="2">
    <source>
        <dbReference type="ARBA" id="ARBA00022908"/>
    </source>
</evidence>
<evidence type="ECO:0000259" key="5">
    <source>
        <dbReference type="PROSITE" id="PS51898"/>
    </source>
</evidence>
<dbReference type="PANTHER" id="PTHR30629:SF2">
    <property type="entry name" value="PROPHAGE INTEGRASE INTS-RELATED"/>
    <property type="match status" value="1"/>
</dbReference>